<dbReference type="InterPro" id="IPR047260">
    <property type="entry name" value="ERCC1-like_central_dom"/>
</dbReference>
<evidence type="ECO:0000256" key="6">
    <source>
        <dbReference type="ARBA" id="ARBA00023242"/>
    </source>
</evidence>
<dbReference type="GO" id="GO:0070522">
    <property type="term" value="C:ERCC4-ERCC1 complex"/>
    <property type="evidence" value="ECO:0000318"/>
    <property type="project" value="GO_Central"/>
</dbReference>
<dbReference type="GO" id="GO:0003697">
    <property type="term" value="F:single-stranded DNA binding"/>
    <property type="evidence" value="ECO:0000318"/>
    <property type="project" value="GO_Central"/>
</dbReference>
<dbReference type="SUPFAM" id="SSF47781">
    <property type="entry name" value="RuvA domain 2-like"/>
    <property type="match status" value="1"/>
</dbReference>
<dbReference type="PANTHER" id="PTHR12749">
    <property type="entry name" value="EXCISION REPAIR CROSS-COMPLEMENTING 1 ERCC1"/>
    <property type="match status" value="1"/>
</dbReference>
<feature type="region of interest" description="Disordered" evidence="8">
    <location>
        <begin position="298"/>
        <end position="333"/>
    </location>
</feature>
<dbReference type="Gene3D" id="3.40.50.10130">
    <property type="match status" value="1"/>
</dbReference>
<evidence type="ECO:0000313" key="10">
    <source>
        <dbReference type="EMBL" id="KMZ68222.1"/>
    </source>
</evidence>
<evidence type="ECO:0000256" key="1">
    <source>
        <dbReference type="ARBA" id="ARBA00004123"/>
    </source>
</evidence>
<comment type="caution">
    <text evidence="10">The sequence shown here is derived from an EMBL/GenBank/DDBJ whole genome shotgun (WGS) entry which is preliminary data.</text>
</comment>
<dbReference type="EMBL" id="LFYR01000857">
    <property type="protein sequence ID" value="KMZ68222.1"/>
    <property type="molecule type" value="Genomic_DNA"/>
</dbReference>
<dbReference type="STRING" id="29655.A0A0K9PJ24"/>
<dbReference type="OMA" id="IMDVSME"/>
<dbReference type="InterPro" id="IPR011335">
    <property type="entry name" value="Restrct_endonuc-II-like"/>
</dbReference>
<dbReference type="GO" id="GO:0000110">
    <property type="term" value="C:nucleotide-excision repair factor 1 complex"/>
    <property type="evidence" value="ECO:0000318"/>
    <property type="project" value="GO_Central"/>
</dbReference>
<feature type="region of interest" description="Disordered" evidence="8">
    <location>
        <begin position="1"/>
        <end position="46"/>
    </location>
</feature>
<protein>
    <recommendedName>
        <fullName evidence="7">DNA excision repair protein ERCC-1</fullName>
    </recommendedName>
</protein>
<accession>A0A0K9PJ24</accession>
<reference evidence="11" key="1">
    <citation type="journal article" date="2016" name="Nature">
        <title>The genome of the seagrass Zostera marina reveals angiosperm adaptation to the sea.</title>
        <authorList>
            <person name="Olsen J.L."/>
            <person name="Rouze P."/>
            <person name="Verhelst B."/>
            <person name="Lin Y.-C."/>
            <person name="Bayer T."/>
            <person name="Collen J."/>
            <person name="Dattolo E."/>
            <person name="De Paoli E."/>
            <person name="Dittami S."/>
            <person name="Maumus F."/>
            <person name="Michel G."/>
            <person name="Kersting A."/>
            <person name="Lauritano C."/>
            <person name="Lohaus R."/>
            <person name="Toepel M."/>
            <person name="Tonon T."/>
            <person name="Vanneste K."/>
            <person name="Amirebrahimi M."/>
            <person name="Brakel J."/>
            <person name="Bostroem C."/>
            <person name="Chovatia M."/>
            <person name="Grimwood J."/>
            <person name="Jenkins J.W."/>
            <person name="Jueterbock A."/>
            <person name="Mraz A."/>
            <person name="Stam W.T."/>
            <person name="Tice H."/>
            <person name="Bornberg-Bauer E."/>
            <person name="Green P.J."/>
            <person name="Pearson G.A."/>
            <person name="Procaccini G."/>
            <person name="Duarte C.M."/>
            <person name="Schmutz J."/>
            <person name="Reusch T.B.H."/>
            <person name="Van de Peer Y."/>
        </authorList>
    </citation>
    <scope>NUCLEOTIDE SEQUENCE [LARGE SCALE GENOMIC DNA]</scope>
    <source>
        <strain evidence="11">cv. Finnish</strain>
    </source>
</reference>
<evidence type="ECO:0000256" key="7">
    <source>
        <dbReference type="ARBA" id="ARBA00071993"/>
    </source>
</evidence>
<comment type="similarity">
    <text evidence="2">Belongs to the ERCC1/RAD10/SWI10 family.</text>
</comment>
<evidence type="ECO:0000256" key="4">
    <source>
        <dbReference type="ARBA" id="ARBA00023125"/>
    </source>
</evidence>
<sequence length="358" mass="40811">MEEEQQREDERRIHNTNKKKRTTIDIPSLQSLSRRDEDNNTLRDKGTDISTFSEPFSLVKSSEFYTPTTTPSIYNEKRMPYEGSAVDPNSSTSTSTVNRNAILVSHRQKGNPLLKHVRNVKWVFADVVCDYVLGDSSCALYLSLRYHLLHPEYLYFRIKELKKNFKLRVILCHVDVVDVLKPLLEVTRTSILHECTLLCGWSFEECGRYLETIKVYENKSADNIREHMDNDYMSRLNHALTTVRRVNKTDVITLGSTFGSLSGIMDASMEELARCPGIGEAKVKRLYDTFHEPFKRVSCQSVPPTAESENKNSNEVNEPDISNDGSQQKEVEVPATVKSALAAAFSKYKNKVSKIKGK</sequence>
<comment type="subcellular location">
    <subcellularLocation>
        <location evidence="1">Nucleus</location>
    </subcellularLocation>
</comment>
<name>A0A0K9PJ24_ZOSMR</name>
<dbReference type="Pfam" id="PF14520">
    <property type="entry name" value="HHH_5"/>
    <property type="match status" value="1"/>
</dbReference>
<dbReference type="InterPro" id="IPR004579">
    <property type="entry name" value="ERCC1/RAD10/SWI10"/>
</dbReference>
<dbReference type="InterPro" id="IPR010994">
    <property type="entry name" value="RuvA_2-like"/>
</dbReference>
<dbReference type="GO" id="GO:0006312">
    <property type="term" value="P:mitotic recombination"/>
    <property type="evidence" value="ECO:0000318"/>
    <property type="project" value="GO_Central"/>
</dbReference>
<dbReference type="NCBIfam" id="TIGR00597">
    <property type="entry name" value="rad10"/>
    <property type="match status" value="1"/>
</dbReference>
<organism evidence="10 11">
    <name type="scientific">Zostera marina</name>
    <name type="common">Eelgrass</name>
    <dbReference type="NCBI Taxonomy" id="29655"/>
    <lineage>
        <taxon>Eukaryota</taxon>
        <taxon>Viridiplantae</taxon>
        <taxon>Streptophyta</taxon>
        <taxon>Embryophyta</taxon>
        <taxon>Tracheophyta</taxon>
        <taxon>Spermatophyta</taxon>
        <taxon>Magnoliopsida</taxon>
        <taxon>Liliopsida</taxon>
        <taxon>Zosteraceae</taxon>
        <taxon>Zostera</taxon>
    </lineage>
</organism>
<dbReference type="FunFam" id="1.10.150.20:FF:000017">
    <property type="entry name" value="DNA excision repair protein ERCC-1"/>
    <property type="match status" value="1"/>
</dbReference>
<keyword evidence="6" id="KW-0539">Nucleus</keyword>
<dbReference type="SUPFAM" id="SSF52980">
    <property type="entry name" value="Restriction endonuclease-like"/>
    <property type="match status" value="1"/>
</dbReference>
<dbReference type="OrthoDB" id="10262814at2759"/>
<dbReference type="Pfam" id="PF03834">
    <property type="entry name" value="Rad10"/>
    <property type="match status" value="1"/>
</dbReference>
<dbReference type="GO" id="GO:0070914">
    <property type="term" value="P:UV-damage excision repair"/>
    <property type="evidence" value="ECO:0000318"/>
    <property type="project" value="GO_Central"/>
</dbReference>
<evidence type="ECO:0000256" key="8">
    <source>
        <dbReference type="SAM" id="MobiDB-lite"/>
    </source>
</evidence>
<dbReference type="AlphaFoldDB" id="A0A0K9PJ24"/>
<feature type="domain" description="ERCC1-like central" evidence="9">
    <location>
        <begin position="102"/>
        <end position="214"/>
    </location>
</feature>
<keyword evidence="11" id="KW-1185">Reference proteome</keyword>
<evidence type="ECO:0000259" key="9">
    <source>
        <dbReference type="Pfam" id="PF03834"/>
    </source>
</evidence>
<dbReference type="GO" id="GO:0006289">
    <property type="term" value="P:nucleotide-excision repair"/>
    <property type="evidence" value="ECO:0007669"/>
    <property type="project" value="UniProtKB-ARBA"/>
</dbReference>
<dbReference type="Gene3D" id="1.10.150.20">
    <property type="entry name" value="5' to 3' exonuclease, C-terminal subdomain"/>
    <property type="match status" value="1"/>
</dbReference>
<dbReference type="GO" id="GO:0006302">
    <property type="term" value="P:double-strand break repair"/>
    <property type="evidence" value="ECO:0007669"/>
    <property type="project" value="UniProtKB-ARBA"/>
</dbReference>
<dbReference type="FunFam" id="3.40.50.10130:FF:000001">
    <property type="entry name" value="DNA excision repair protein ERCC-1"/>
    <property type="match status" value="1"/>
</dbReference>
<evidence type="ECO:0000256" key="3">
    <source>
        <dbReference type="ARBA" id="ARBA00022763"/>
    </source>
</evidence>
<keyword evidence="5" id="KW-0234">DNA repair</keyword>
<dbReference type="PANTHER" id="PTHR12749:SF0">
    <property type="entry name" value="DNA EXCISION REPAIR PROTEIN ERCC-1"/>
    <property type="match status" value="1"/>
</dbReference>
<keyword evidence="3" id="KW-0227">DNA damage</keyword>
<dbReference type="CDD" id="cd22325">
    <property type="entry name" value="ERCC1_C-like"/>
    <property type="match status" value="1"/>
</dbReference>
<dbReference type="GO" id="GO:0003684">
    <property type="term" value="F:damaged DNA binding"/>
    <property type="evidence" value="ECO:0000318"/>
    <property type="project" value="GO_Central"/>
</dbReference>
<gene>
    <name evidence="10" type="ORF">ZOSMA_246G00140</name>
</gene>
<keyword evidence="4" id="KW-0238">DNA-binding</keyword>
<feature type="compositionally biased region" description="Basic and acidic residues" evidence="8">
    <location>
        <begin position="33"/>
        <end position="46"/>
    </location>
</feature>
<proteinExistence type="inferred from homology"/>
<evidence type="ECO:0000256" key="2">
    <source>
        <dbReference type="ARBA" id="ARBA00008283"/>
    </source>
</evidence>
<evidence type="ECO:0000313" key="11">
    <source>
        <dbReference type="Proteomes" id="UP000036987"/>
    </source>
</evidence>
<dbReference type="Proteomes" id="UP000036987">
    <property type="component" value="Unassembled WGS sequence"/>
</dbReference>
<evidence type="ECO:0000256" key="5">
    <source>
        <dbReference type="ARBA" id="ARBA00023204"/>
    </source>
</evidence>